<dbReference type="Proteomes" id="UP001154078">
    <property type="component" value="Chromosome 2"/>
</dbReference>
<evidence type="ECO:0000313" key="2">
    <source>
        <dbReference type="EMBL" id="CAH0551426.1"/>
    </source>
</evidence>
<feature type="compositionally biased region" description="Polar residues" evidence="1">
    <location>
        <begin position="116"/>
        <end position="133"/>
    </location>
</feature>
<dbReference type="OrthoDB" id="6367565at2759"/>
<keyword evidence="3" id="KW-1185">Reference proteome</keyword>
<feature type="compositionally biased region" description="Polar residues" evidence="1">
    <location>
        <begin position="81"/>
        <end position="107"/>
    </location>
</feature>
<name>A0A9P0FD84_BRAAE</name>
<evidence type="ECO:0000313" key="3">
    <source>
        <dbReference type="Proteomes" id="UP001154078"/>
    </source>
</evidence>
<evidence type="ECO:0000256" key="1">
    <source>
        <dbReference type="SAM" id="MobiDB-lite"/>
    </source>
</evidence>
<accession>A0A9P0FD84</accession>
<proteinExistence type="predicted"/>
<sequence length="210" mass="22617">MATYAAYRHIELDKVGYSKKRVCNRSSEIFNVMCSPTSSPKSNGNVTPRRSSSHNDSFTRLFGTPEAKKIVPRRASLPKQDVNNRNCVTGNGVQSYDSRPASRNTPRVHTERNPVTGETYTIVSPATTPTKPVQNGFAYPNGTSTPVQNGKSTPMSNGKSPMSNGKSTPMMNGKSTPMMNGKSTPIMNGKTPKQNGTPIMNGNGPLNGHA</sequence>
<feature type="compositionally biased region" description="Polar residues" evidence="1">
    <location>
        <begin position="190"/>
        <end position="200"/>
    </location>
</feature>
<gene>
    <name evidence="2" type="ORF">MELIAE_LOCUS4032</name>
</gene>
<feature type="region of interest" description="Disordered" evidence="1">
    <location>
        <begin position="34"/>
        <end position="173"/>
    </location>
</feature>
<feature type="compositionally biased region" description="Polar residues" evidence="1">
    <location>
        <begin position="141"/>
        <end position="173"/>
    </location>
</feature>
<organism evidence="2 3">
    <name type="scientific">Brassicogethes aeneus</name>
    <name type="common">Rape pollen beetle</name>
    <name type="synonym">Meligethes aeneus</name>
    <dbReference type="NCBI Taxonomy" id="1431903"/>
    <lineage>
        <taxon>Eukaryota</taxon>
        <taxon>Metazoa</taxon>
        <taxon>Ecdysozoa</taxon>
        <taxon>Arthropoda</taxon>
        <taxon>Hexapoda</taxon>
        <taxon>Insecta</taxon>
        <taxon>Pterygota</taxon>
        <taxon>Neoptera</taxon>
        <taxon>Endopterygota</taxon>
        <taxon>Coleoptera</taxon>
        <taxon>Polyphaga</taxon>
        <taxon>Cucujiformia</taxon>
        <taxon>Nitidulidae</taxon>
        <taxon>Meligethinae</taxon>
        <taxon>Brassicogethes</taxon>
    </lineage>
</organism>
<feature type="region of interest" description="Disordered" evidence="1">
    <location>
        <begin position="190"/>
        <end position="210"/>
    </location>
</feature>
<dbReference type="EMBL" id="OV121133">
    <property type="protein sequence ID" value="CAH0551426.1"/>
    <property type="molecule type" value="Genomic_DNA"/>
</dbReference>
<feature type="compositionally biased region" description="Polar residues" evidence="1">
    <location>
        <begin position="34"/>
        <end position="58"/>
    </location>
</feature>
<dbReference type="AlphaFoldDB" id="A0A9P0FD84"/>
<reference evidence="2" key="1">
    <citation type="submission" date="2021-12" db="EMBL/GenBank/DDBJ databases">
        <authorList>
            <person name="King R."/>
        </authorList>
    </citation>
    <scope>NUCLEOTIDE SEQUENCE</scope>
</reference>
<evidence type="ECO:0008006" key="4">
    <source>
        <dbReference type="Google" id="ProtNLM"/>
    </source>
</evidence>
<protein>
    <recommendedName>
        <fullName evidence="4">Microtubule-associated protein Jupiter</fullName>
    </recommendedName>
</protein>